<reference evidence="2" key="1">
    <citation type="submission" date="2015-01" db="EMBL/GenBank/DDBJ databases">
        <authorList>
            <person name="Aksoy S."/>
            <person name="Warren W."/>
            <person name="Wilson R.K."/>
        </authorList>
    </citation>
    <scope>NUCLEOTIDE SEQUENCE [LARGE SCALE GENOMIC DNA]</scope>
    <source>
        <strain evidence="2">IAEA</strain>
    </source>
</reference>
<dbReference type="AlphaFoldDB" id="A0A1B0AS05"/>
<organism evidence="1 2">
    <name type="scientific">Glossina palpalis gambiensis</name>
    <dbReference type="NCBI Taxonomy" id="67801"/>
    <lineage>
        <taxon>Eukaryota</taxon>
        <taxon>Metazoa</taxon>
        <taxon>Ecdysozoa</taxon>
        <taxon>Arthropoda</taxon>
        <taxon>Hexapoda</taxon>
        <taxon>Insecta</taxon>
        <taxon>Pterygota</taxon>
        <taxon>Neoptera</taxon>
        <taxon>Endopterygota</taxon>
        <taxon>Diptera</taxon>
        <taxon>Brachycera</taxon>
        <taxon>Muscomorpha</taxon>
        <taxon>Hippoboscoidea</taxon>
        <taxon>Glossinidae</taxon>
        <taxon>Glossina</taxon>
    </lineage>
</organism>
<accession>A0A1B0AS05</accession>
<proteinExistence type="predicted"/>
<dbReference type="EnsemblMetazoa" id="GPPI006448-RA">
    <property type="protein sequence ID" value="GPPI006448-PA"/>
    <property type="gene ID" value="GPPI006448"/>
</dbReference>
<protein>
    <submittedName>
        <fullName evidence="1">Uncharacterized protein</fullName>
    </submittedName>
</protein>
<evidence type="ECO:0000313" key="2">
    <source>
        <dbReference type="Proteomes" id="UP000092460"/>
    </source>
</evidence>
<name>A0A1B0AS05_9MUSC</name>
<keyword evidence="2" id="KW-1185">Reference proteome</keyword>
<dbReference type="Proteomes" id="UP000092460">
    <property type="component" value="Unassembled WGS sequence"/>
</dbReference>
<reference evidence="1" key="2">
    <citation type="submission" date="2020-05" db="UniProtKB">
        <authorList>
            <consortium name="EnsemblMetazoa"/>
        </authorList>
    </citation>
    <scope>IDENTIFICATION</scope>
    <source>
        <strain evidence="1">IAEA</strain>
    </source>
</reference>
<dbReference type="EMBL" id="JXJN01002633">
    <property type="status" value="NOT_ANNOTATED_CDS"/>
    <property type="molecule type" value="Genomic_DNA"/>
</dbReference>
<evidence type="ECO:0000313" key="1">
    <source>
        <dbReference type="EnsemblMetazoa" id="GPPI006448-PA"/>
    </source>
</evidence>
<dbReference type="VEuPathDB" id="VectorBase:GPPI006448"/>
<sequence length="161" mass="18240">MNGQTRRRKDRQSCNHVNKCSKTGIGAHLAGWLSKGEKKNKQLGRVIYEAMDKYTNEWIKFGFPLHFKPLVDRLTIFNEHLESLSSLTIRLPITPDVASSFVGYILVTGTAIDNFNTTLPESVRLNAVGTMEHSLKDYAGKAEIILFSYVCTHILRASKRR</sequence>